<comment type="caution">
    <text evidence="9">The sequence shown here is derived from an EMBL/GenBank/DDBJ whole genome shotgun (WGS) entry which is preliminary data.</text>
</comment>
<dbReference type="Proteomes" id="UP000192074">
    <property type="component" value="Unassembled WGS sequence"/>
</dbReference>
<dbReference type="PANTHER" id="PTHR39322:SF1">
    <property type="entry name" value="ISOVALERYL-HOMOSERINE LACTONE SYNTHASE"/>
    <property type="match status" value="1"/>
</dbReference>
<comment type="catalytic activity">
    <reaction evidence="6 8">
        <text>a fatty acyl-[ACP] + S-adenosyl-L-methionine = an N-acyl-L-homoserine lactone + S-methyl-5'-thioadenosine + holo-[ACP] + H(+)</text>
        <dbReference type="Rhea" id="RHEA:10096"/>
        <dbReference type="Rhea" id="RHEA-COMP:9685"/>
        <dbReference type="Rhea" id="RHEA-COMP:14125"/>
        <dbReference type="ChEBI" id="CHEBI:15378"/>
        <dbReference type="ChEBI" id="CHEBI:17509"/>
        <dbReference type="ChEBI" id="CHEBI:55474"/>
        <dbReference type="ChEBI" id="CHEBI:59789"/>
        <dbReference type="ChEBI" id="CHEBI:64479"/>
        <dbReference type="ChEBI" id="CHEBI:138651"/>
        <dbReference type="EC" id="2.3.1.184"/>
    </reaction>
</comment>
<proteinExistence type="inferred from homology"/>
<dbReference type="PANTHER" id="PTHR39322">
    <property type="entry name" value="ACYL-HOMOSERINE-LACTONE SYNTHASE"/>
    <property type="match status" value="1"/>
</dbReference>
<dbReference type="EMBL" id="FCNL01000041">
    <property type="protein sequence ID" value="CVI25136.1"/>
    <property type="molecule type" value="Genomic_DNA"/>
</dbReference>
<evidence type="ECO:0000313" key="9">
    <source>
        <dbReference type="EMBL" id="CVI25136.1"/>
    </source>
</evidence>
<evidence type="ECO:0000256" key="1">
    <source>
        <dbReference type="ARBA" id="ARBA00012340"/>
    </source>
</evidence>
<gene>
    <name evidence="9" type="ORF">AGR4A_pAt20008</name>
</gene>
<evidence type="ECO:0000313" key="10">
    <source>
        <dbReference type="Proteomes" id="UP000192074"/>
    </source>
</evidence>
<dbReference type="Pfam" id="PF00765">
    <property type="entry name" value="Autoind_synth"/>
    <property type="match status" value="1"/>
</dbReference>
<sequence length="118" mass="13105">MYITAVATPRNKAERKLLSKQHKLRAEVFSGRLGWEVDVRGGHERDHFDDLRPTYILAVTDNDRVIGCARLLPAAGPTMIANVFSSLLPEGELRSHDAMIESSRFCVDTSVEAGARPQ</sequence>
<dbReference type="PROSITE" id="PS00949">
    <property type="entry name" value="AUTOINDUCER_SYNTH_1"/>
    <property type="match status" value="1"/>
</dbReference>
<dbReference type="SUPFAM" id="SSF55729">
    <property type="entry name" value="Acyl-CoA N-acyltransferases (Nat)"/>
    <property type="match status" value="1"/>
</dbReference>
<reference evidence="9 10" key="1">
    <citation type="submission" date="2016-01" db="EMBL/GenBank/DDBJ databases">
        <authorList>
            <person name="Regsiter A."/>
            <person name="william w."/>
        </authorList>
    </citation>
    <scope>NUCLEOTIDE SEQUENCE [LARGE SCALE GENOMIC DNA]</scope>
    <source>
        <strain evidence="9 10">B6</strain>
    </source>
</reference>
<dbReference type="GO" id="GO:0007165">
    <property type="term" value="P:signal transduction"/>
    <property type="evidence" value="ECO:0007669"/>
    <property type="project" value="TreeGrafter"/>
</dbReference>
<organism evidence="9 10">
    <name type="scientific">Agrobacterium tumefaciens str. B6</name>
    <dbReference type="NCBI Taxonomy" id="1183423"/>
    <lineage>
        <taxon>Bacteria</taxon>
        <taxon>Pseudomonadati</taxon>
        <taxon>Pseudomonadota</taxon>
        <taxon>Alphaproteobacteria</taxon>
        <taxon>Hyphomicrobiales</taxon>
        <taxon>Rhizobiaceae</taxon>
        <taxon>Rhizobium/Agrobacterium group</taxon>
        <taxon>Agrobacterium</taxon>
        <taxon>Agrobacterium tumefaciens complex</taxon>
    </lineage>
</organism>
<keyword evidence="5 7" id="KW-0071">Autoinducer synthesis</keyword>
<name>A0A822VBB6_AGRTU</name>
<protein>
    <recommendedName>
        <fullName evidence="1 8">Acyl-homoserine-lactone synthase</fullName>
        <ecNumber evidence="1 8">2.3.1.184</ecNumber>
    </recommendedName>
    <alternativeName>
        <fullName evidence="8">Autoinducer synthesis protein</fullName>
    </alternativeName>
</protein>
<evidence type="ECO:0000256" key="5">
    <source>
        <dbReference type="ARBA" id="ARBA00022929"/>
    </source>
</evidence>
<keyword evidence="2 7" id="KW-0673">Quorum sensing</keyword>
<keyword evidence="3 8" id="KW-0808">Transferase</keyword>
<dbReference type="GO" id="GO:0009372">
    <property type="term" value="P:quorum sensing"/>
    <property type="evidence" value="ECO:0007669"/>
    <property type="project" value="UniProtKB-UniRule"/>
</dbReference>
<comment type="similarity">
    <text evidence="7 8">Belongs to the autoinducer synthase family.</text>
</comment>
<evidence type="ECO:0000256" key="6">
    <source>
        <dbReference type="ARBA" id="ARBA00048576"/>
    </source>
</evidence>
<evidence type="ECO:0000256" key="4">
    <source>
        <dbReference type="ARBA" id="ARBA00022691"/>
    </source>
</evidence>
<evidence type="ECO:0000256" key="7">
    <source>
        <dbReference type="PROSITE-ProRule" id="PRU00533"/>
    </source>
</evidence>
<dbReference type="AlphaFoldDB" id="A0A822VBB6"/>
<dbReference type="RefSeq" id="WP_060723575.1">
    <property type="nucleotide sequence ID" value="NZ_LMVK01000008.1"/>
</dbReference>
<dbReference type="InterPro" id="IPR016181">
    <property type="entry name" value="Acyl_CoA_acyltransferase"/>
</dbReference>
<dbReference type="PROSITE" id="PS51187">
    <property type="entry name" value="AUTOINDUCER_SYNTH_2"/>
    <property type="match status" value="1"/>
</dbReference>
<evidence type="ECO:0000256" key="2">
    <source>
        <dbReference type="ARBA" id="ARBA00022654"/>
    </source>
</evidence>
<dbReference type="InterPro" id="IPR018311">
    <property type="entry name" value="Autoind_synth_CS"/>
</dbReference>
<dbReference type="PRINTS" id="PR01549">
    <property type="entry name" value="AUTOINDCRSYN"/>
</dbReference>
<evidence type="ECO:0000256" key="8">
    <source>
        <dbReference type="RuleBase" id="RU361135"/>
    </source>
</evidence>
<dbReference type="InterPro" id="IPR001690">
    <property type="entry name" value="Autoind_synthase"/>
</dbReference>
<keyword evidence="4 8" id="KW-0949">S-adenosyl-L-methionine</keyword>
<keyword evidence="9" id="KW-0012">Acyltransferase</keyword>
<dbReference type="Gene3D" id="3.40.630.30">
    <property type="match status" value="1"/>
</dbReference>
<evidence type="ECO:0000256" key="3">
    <source>
        <dbReference type="ARBA" id="ARBA00022679"/>
    </source>
</evidence>
<dbReference type="EC" id="2.3.1.184" evidence="1 8"/>
<dbReference type="GO" id="GO:0061579">
    <property type="term" value="F:N-acyl homoserine lactone synthase activity"/>
    <property type="evidence" value="ECO:0007669"/>
    <property type="project" value="UniProtKB-UniRule"/>
</dbReference>
<accession>A0A822VBB6</accession>